<gene>
    <name evidence="1" type="ORF">SMF913_13983</name>
</gene>
<protein>
    <submittedName>
        <fullName evidence="1">Uncharacterized protein</fullName>
    </submittedName>
</protein>
<dbReference type="AlphaFoldDB" id="A0A2J7ZCH1"/>
<accession>A0A2J7ZCH1</accession>
<reference evidence="1 2" key="1">
    <citation type="submission" date="2015-09" db="EMBL/GenBank/DDBJ databases">
        <title>Genome sequence, genome mining and natural product profiling of a biocontrol bacterium Streptomyces malaysiensis F913.</title>
        <authorList>
            <person name="Xu Y."/>
            <person name="Wei J."/>
            <person name="Xie J."/>
            <person name="Li T."/>
            <person name="Zhou Z."/>
        </authorList>
    </citation>
    <scope>NUCLEOTIDE SEQUENCE [LARGE SCALE GENOMIC DNA]</scope>
    <source>
        <strain evidence="1 2">F913</strain>
    </source>
</reference>
<dbReference type="PROSITE" id="PS51257">
    <property type="entry name" value="PROKAR_LIPOPROTEIN"/>
    <property type="match status" value="1"/>
</dbReference>
<organism evidence="1 2">
    <name type="scientific">Streptomyces malaysiensis</name>
    <dbReference type="NCBI Taxonomy" id="92644"/>
    <lineage>
        <taxon>Bacteria</taxon>
        <taxon>Bacillati</taxon>
        <taxon>Actinomycetota</taxon>
        <taxon>Actinomycetes</taxon>
        <taxon>Kitasatosporales</taxon>
        <taxon>Streptomycetaceae</taxon>
        <taxon>Streptomyces</taxon>
        <taxon>Streptomyces violaceusniger group</taxon>
    </lineage>
</organism>
<sequence length="33" mass="3529">MALKHAAPKHVPLKHMAFERVLPSHAAVIGACP</sequence>
<dbReference type="Proteomes" id="UP000236520">
    <property type="component" value="Unassembled WGS sequence"/>
</dbReference>
<proteinExistence type="predicted"/>
<name>A0A2J7ZCH1_STRMQ</name>
<dbReference type="EMBL" id="LJIW01000001">
    <property type="protein sequence ID" value="PNG97958.1"/>
    <property type="molecule type" value="Genomic_DNA"/>
</dbReference>
<evidence type="ECO:0000313" key="1">
    <source>
        <dbReference type="EMBL" id="PNG97958.1"/>
    </source>
</evidence>
<keyword evidence="2" id="KW-1185">Reference proteome</keyword>
<evidence type="ECO:0000313" key="2">
    <source>
        <dbReference type="Proteomes" id="UP000236520"/>
    </source>
</evidence>
<comment type="caution">
    <text evidence="1">The sequence shown here is derived from an EMBL/GenBank/DDBJ whole genome shotgun (WGS) entry which is preliminary data.</text>
</comment>